<dbReference type="GO" id="GO:0016020">
    <property type="term" value="C:membrane"/>
    <property type="evidence" value="ECO:0007669"/>
    <property type="project" value="InterPro"/>
</dbReference>
<comment type="caution">
    <text evidence="3">The sequence shown here is derived from an EMBL/GenBank/DDBJ whole genome shotgun (WGS) entry which is preliminary data.</text>
</comment>
<dbReference type="EMBL" id="QFQD01000004">
    <property type="protein sequence ID" value="PZQ85267.1"/>
    <property type="molecule type" value="Genomic_DNA"/>
</dbReference>
<keyword evidence="2" id="KW-0812">Transmembrane</keyword>
<name>A0A2W5SR73_ANCNO</name>
<comment type="similarity">
    <text evidence="1">Belongs to the YggT family.</text>
</comment>
<dbReference type="InterPro" id="IPR003425">
    <property type="entry name" value="CCB3/YggT"/>
</dbReference>
<organism evidence="3 4">
    <name type="scientific">Ancylobacter novellus</name>
    <name type="common">Thiobacillus novellus</name>
    <dbReference type="NCBI Taxonomy" id="921"/>
    <lineage>
        <taxon>Bacteria</taxon>
        <taxon>Pseudomonadati</taxon>
        <taxon>Pseudomonadota</taxon>
        <taxon>Alphaproteobacteria</taxon>
        <taxon>Hyphomicrobiales</taxon>
        <taxon>Xanthobacteraceae</taxon>
        <taxon>Ancylobacter</taxon>
    </lineage>
</organism>
<feature type="transmembrane region" description="Helical" evidence="2">
    <location>
        <begin position="62"/>
        <end position="83"/>
    </location>
</feature>
<evidence type="ECO:0008006" key="5">
    <source>
        <dbReference type="Google" id="ProtNLM"/>
    </source>
</evidence>
<evidence type="ECO:0000313" key="4">
    <source>
        <dbReference type="Proteomes" id="UP000248887"/>
    </source>
</evidence>
<feature type="transmembrane region" description="Helical" evidence="2">
    <location>
        <begin position="12"/>
        <end position="34"/>
    </location>
</feature>
<accession>A0A2W5SR73</accession>
<dbReference type="PANTHER" id="PTHR33219">
    <property type="entry name" value="YLMG HOMOLOG PROTEIN 2, CHLOROPLASTIC"/>
    <property type="match status" value="1"/>
</dbReference>
<sequence>MYSLLWLFDTIITLYVWILIASAILSWLVAFNVVNPHNQVVRSVGEFLWRVTEPVLAPLRRILPNLGGIDISPVVLIIGLYFIRNLVFEIVAGS</sequence>
<proteinExistence type="inferred from homology"/>
<dbReference type="Pfam" id="PF02325">
    <property type="entry name" value="CCB3_YggT"/>
    <property type="match status" value="1"/>
</dbReference>
<evidence type="ECO:0000256" key="1">
    <source>
        <dbReference type="ARBA" id="ARBA00010894"/>
    </source>
</evidence>
<protein>
    <recommendedName>
        <fullName evidence="5">YggT family protein</fullName>
    </recommendedName>
</protein>
<evidence type="ECO:0000256" key="2">
    <source>
        <dbReference type="SAM" id="Phobius"/>
    </source>
</evidence>
<dbReference type="PANTHER" id="PTHR33219:SF14">
    <property type="entry name" value="PROTEIN COFACTOR ASSEMBLY OF COMPLEX C SUBUNIT B CCB3, CHLOROPLASTIC-RELATED"/>
    <property type="match status" value="1"/>
</dbReference>
<keyword evidence="2" id="KW-1133">Transmembrane helix</keyword>
<dbReference type="AlphaFoldDB" id="A0A2W5SR73"/>
<reference evidence="3 4" key="1">
    <citation type="submission" date="2017-08" db="EMBL/GenBank/DDBJ databases">
        <title>Infants hospitalized years apart are colonized by the same room-sourced microbial strains.</title>
        <authorList>
            <person name="Brooks B."/>
            <person name="Olm M.R."/>
            <person name="Firek B.A."/>
            <person name="Baker R."/>
            <person name="Thomas B.C."/>
            <person name="Morowitz M.J."/>
            <person name="Banfield J.F."/>
        </authorList>
    </citation>
    <scope>NUCLEOTIDE SEQUENCE [LARGE SCALE GENOMIC DNA]</scope>
    <source>
        <strain evidence="3">S2_005_001_R2_27</strain>
    </source>
</reference>
<gene>
    <name evidence="3" type="ORF">DI549_02420</name>
</gene>
<dbReference type="Proteomes" id="UP000248887">
    <property type="component" value="Unassembled WGS sequence"/>
</dbReference>
<evidence type="ECO:0000313" key="3">
    <source>
        <dbReference type="EMBL" id="PZQ85267.1"/>
    </source>
</evidence>
<keyword evidence="2" id="KW-0472">Membrane</keyword>